<dbReference type="Proteomes" id="UP000239297">
    <property type="component" value="Unassembled WGS sequence"/>
</dbReference>
<keyword evidence="2" id="KW-1185">Reference proteome</keyword>
<dbReference type="EMBL" id="PRKW01000001">
    <property type="protein sequence ID" value="PPB50951.1"/>
    <property type="molecule type" value="Genomic_DNA"/>
</dbReference>
<comment type="caution">
    <text evidence="1">The sequence shown here is derived from an EMBL/GenBank/DDBJ whole genome shotgun (WGS) entry which is preliminary data.</text>
</comment>
<gene>
    <name evidence="1" type="ORF">C4K88_03585</name>
</gene>
<organism evidence="1 2">
    <name type="scientific">Arthrobacter pityocampae</name>
    <dbReference type="NCBI Taxonomy" id="547334"/>
    <lineage>
        <taxon>Bacteria</taxon>
        <taxon>Bacillati</taxon>
        <taxon>Actinomycetota</taxon>
        <taxon>Actinomycetes</taxon>
        <taxon>Micrococcales</taxon>
        <taxon>Micrococcaceae</taxon>
        <taxon>Arthrobacter</taxon>
    </lineage>
</organism>
<proteinExistence type="predicted"/>
<sequence length="108" mass="11525">MTQHIDEFLGATTTVTLDGALVSVDELESLYVYWCSRNHHDPSATEDVLAALGQQGVEPLARDGVDYVEGLVLTGGLVRDFILACEFSGVWGVPSTLEPATAREATAS</sequence>
<name>A0A2S5J2D0_9MICC</name>
<evidence type="ECO:0000313" key="1">
    <source>
        <dbReference type="EMBL" id="PPB50951.1"/>
    </source>
</evidence>
<evidence type="ECO:0000313" key="2">
    <source>
        <dbReference type="Proteomes" id="UP000239297"/>
    </source>
</evidence>
<reference evidence="1 2" key="1">
    <citation type="journal article" date="2014" name="Int. J. Syst. Evol. Microbiol.">
        <title>Arthrobacter pityocampae sp. nov., isolated from Thaumetopoea pityocampa (Lep., Thaumetopoeidae).</title>
        <authorList>
            <person name="Ince I.A."/>
            <person name="Demirbag Z."/>
            <person name="Kati H."/>
        </authorList>
    </citation>
    <scope>NUCLEOTIDE SEQUENCE [LARGE SCALE GENOMIC DNA]</scope>
    <source>
        <strain evidence="1 2">Tp2</strain>
    </source>
</reference>
<accession>A0A2S5J2D0</accession>
<dbReference type="AlphaFoldDB" id="A0A2S5J2D0"/>
<protein>
    <submittedName>
        <fullName evidence="1">Uncharacterized protein</fullName>
    </submittedName>
</protein>